<dbReference type="NCBIfam" id="TIGR00368">
    <property type="entry name" value="YifB family Mg chelatase-like AAA ATPase"/>
    <property type="match status" value="1"/>
</dbReference>
<keyword evidence="2" id="KW-0547">Nucleotide-binding</keyword>
<evidence type="ECO:0000259" key="4">
    <source>
        <dbReference type="PROSITE" id="PS50051"/>
    </source>
</evidence>
<dbReference type="InterPro" id="IPR020568">
    <property type="entry name" value="Ribosomal_Su5_D2-typ_SF"/>
</dbReference>
<dbReference type="InterPro" id="IPR045006">
    <property type="entry name" value="CHLI-like"/>
</dbReference>
<feature type="domain" description="MCM C-terminal AAA(+) ATPase" evidence="4">
    <location>
        <begin position="289"/>
        <end position="383"/>
    </location>
</feature>
<dbReference type="SUPFAM" id="SSF54211">
    <property type="entry name" value="Ribosomal protein S5 domain 2-like"/>
    <property type="match status" value="1"/>
</dbReference>
<comment type="similarity">
    <text evidence="1">Belongs to the Mg-chelatase subunits D/I family. ComM subfamily.</text>
</comment>
<dbReference type="Proteomes" id="UP001501600">
    <property type="component" value="Unassembled WGS sequence"/>
</dbReference>
<evidence type="ECO:0000256" key="1">
    <source>
        <dbReference type="ARBA" id="ARBA00006354"/>
    </source>
</evidence>
<protein>
    <submittedName>
        <fullName evidence="5">YifB family Mg chelatase-like AAA ATPase</fullName>
    </submittedName>
</protein>
<dbReference type="Pfam" id="PF01078">
    <property type="entry name" value="Mg_chelatase"/>
    <property type="match status" value="1"/>
</dbReference>
<sequence>MAVSCVLSRGQLGVSAPLVTVETHLGGGLPSFTIVGLPETSVREARERVRAALQTAGFDFPQRRITINLAPADLPKQGGRFDLPIALGILAASGQIPLDALQEAEFFGELGLSGELRAVSGLLPALVAGDRAGHRLFLPAANAGEARLLEGAQTRWAATLPELTAALHGQTALPELLAANPLPEPEPVTERDLADIVGQDHAKRALMIAATGGHHLLLVGPPGTGKTMLASRLVDLLPPLELPQALEVAAIHSVAGLLREGSRFAQRPYRAPHHSSSAASLVGGGSVPQPGEISLAHLGVLFLDELPEFSRPVLDNLREPLESGQVVISRANAKLTFPARFQLVAAMNPSPSGELGEQSRDTPDQVRRYLSRLSGPLLDRFDLSIDVPRLAAGQLSQTHRSGPTTAEARQAVERGQAWARTRQACLNHQLAGHQLGEGIGIPRAVCQFTETAVVRLNLSVRAYHRILRVARTIADLAEADEVSKAHVSEALGYRAMDRLVAQLGGSG</sequence>
<evidence type="ECO:0000313" key="5">
    <source>
        <dbReference type="EMBL" id="GAA5186897.1"/>
    </source>
</evidence>
<dbReference type="PANTHER" id="PTHR32039:SF7">
    <property type="entry name" value="COMPETENCE PROTEIN COMM"/>
    <property type="match status" value="1"/>
</dbReference>
<dbReference type="Gene3D" id="3.40.50.300">
    <property type="entry name" value="P-loop containing nucleotide triphosphate hydrolases"/>
    <property type="match status" value="1"/>
</dbReference>
<dbReference type="PANTHER" id="PTHR32039">
    <property type="entry name" value="MAGNESIUM-CHELATASE SUBUNIT CHLI"/>
    <property type="match status" value="1"/>
</dbReference>
<dbReference type="Pfam" id="PF13335">
    <property type="entry name" value="Mg_chelatase_C"/>
    <property type="match status" value="1"/>
</dbReference>
<dbReference type="Gene3D" id="3.30.230.10">
    <property type="match status" value="1"/>
</dbReference>
<keyword evidence="6" id="KW-1185">Reference proteome</keyword>
<organism evidence="5 6">
    <name type="scientific">Ferrimonas gelatinilytica</name>
    <dbReference type="NCBI Taxonomy" id="1255257"/>
    <lineage>
        <taxon>Bacteria</taxon>
        <taxon>Pseudomonadati</taxon>
        <taxon>Pseudomonadota</taxon>
        <taxon>Gammaproteobacteria</taxon>
        <taxon>Alteromonadales</taxon>
        <taxon>Ferrimonadaceae</taxon>
        <taxon>Ferrimonas</taxon>
    </lineage>
</organism>
<dbReference type="InterPro" id="IPR004482">
    <property type="entry name" value="Mg_chelat-rel"/>
</dbReference>
<accession>A0ABP9RTY9</accession>
<dbReference type="InterPro" id="IPR025158">
    <property type="entry name" value="Mg_chelat-rel_C"/>
</dbReference>
<gene>
    <name evidence="5" type="ORF">GCM10025772_03330</name>
</gene>
<dbReference type="Pfam" id="PF13541">
    <property type="entry name" value="ChlI"/>
    <property type="match status" value="1"/>
</dbReference>
<dbReference type="InterPro" id="IPR001208">
    <property type="entry name" value="MCM_dom"/>
</dbReference>
<dbReference type="SUPFAM" id="SSF52540">
    <property type="entry name" value="P-loop containing nucleoside triphosphate hydrolases"/>
    <property type="match status" value="1"/>
</dbReference>
<evidence type="ECO:0000313" key="6">
    <source>
        <dbReference type="Proteomes" id="UP001501600"/>
    </source>
</evidence>
<name>A0ABP9RTY9_9GAMM</name>
<dbReference type="InterPro" id="IPR027417">
    <property type="entry name" value="P-loop_NTPase"/>
</dbReference>
<dbReference type="RefSeq" id="WP_345315299.1">
    <property type="nucleotide sequence ID" value="NZ_BAABLF010000004.1"/>
</dbReference>
<evidence type="ECO:0000256" key="2">
    <source>
        <dbReference type="ARBA" id="ARBA00022741"/>
    </source>
</evidence>
<dbReference type="NCBIfam" id="NF007365">
    <property type="entry name" value="PRK09862.1"/>
    <property type="match status" value="1"/>
</dbReference>
<dbReference type="InterPro" id="IPR000523">
    <property type="entry name" value="Mg_chelatse_chII-like_cat_dom"/>
</dbReference>
<dbReference type="PROSITE" id="PS50051">
    <property type="entry name" value="MCM_2"/>
    <property type="match status" value="1"/>
</dbReference>
<dbReference type="InterPro" id="IPR003593">
    <property type="entry name" value="AAA+_ATPase"/>
</dbReference>
<proteinExistence type="inferred from homology"/>
<dbReference type="EMBL" id="BAABLF010000004">
    <property type="protein sequence ID" value="GAA5186897.1"/>
    <property type="molecule type" value="Genomic_DNA"/>
</dbReference>
<keyword evidence="3" id="KW-0067">ATP-binding</keyword>
<reference evidence="6" key="1">
    <citation type="journal article" date="2019" name="Int. J. Syst. Evol. Microbiol.">
        <title>The Global Catalogue of Microorganisms (GCM) 10K type strain sequencing project: providing services to taxonomists for standard genome sequencing and annotation.</title>
        <authorList>
            <consortium name="The Broad Institute Genomics Platform"/>
            <consortium name="The Broad Institute Genome Sequencing Center for Infectious Disease"/>
            <person name="Wu L."/>
            <person name="Ma J."/>
        </authorList>
    </citation>
    <scope>NUCLEOTIDE SEQUENCE [LARGE SCALE GENOMIC DNA]</scope>
    <source>
        <strain evidence="6">JCM 18720</strain>
    </source>
</reference>
<dbReference type="InterPro" id="IPR014721">
    <property type="entry name" value="Ribsml_uS5_D2-typ_fold_subgr"/>
</dbReference>
<comment type="caution">
    <text evidence="5">The sequence shown here is derived from an EMBL/GenBank/DDBJ whole genome shotgun (WGS) entry which is preliminary data.</text>
</comment>
<evidence type="ECO:0000256" key="3">
    <source>
        <dbReference type="ARBA" id="ARBA00022840"/>
    </source>
</evidence>
<dbReference type="PRINTS" id="PR01657">
    <property type="entry name" value="MCMFAMILY"/>
</dbReference>
<dbReference type="SMART" id="SM00382">
    <property type="entry name" value="AAA"/>
    <property type="match status" value="1"/>
</dbReference>